<dbReference type="PROSITE" id="PS50110">
    <property type="entry name" value="RESPONSE_REGULATORY"/>
    <property type="match status" value="1"/>
</dbReference>
<evidence type="ECO:0000259" key="9">
    <source>
        <dbReference type="PROSITE" id="PS51755"/>
    </source>
</evidence>
<evidence type="ECO:0000256" key="2">
    <source>
        <dbReference type="ARBA" id="ARBA00023012"/>
    </source>
</evidence>
<dbReference type="InterPro" id="IPR001867">
    <property type="entry name" value="OmpR/PhoB-type_DNA-bd"/>
</dbReference>
<gene>
    <name evidence="10" type="ORF">KK060_23005</name>
</gene>
<feature type="modified residue" description="4-aspartylphosphate" evidence="6">
    <location>
        <position position="51"/>
    </location>
</feature>
<sequence length="228" mass="25588">MNVLVVEDEQKVAAFLKNGLEEQGYSVDLAYDGYTGEKLALSKNYTIALLDVIIPVTNGIELCKKIKTVKPDMPVLLLTALGTTDDKLAGFDSGADDYLVKPFEFKELVARIKVLTKRSQLKVNEVKTTNLLEVGDLQLDLDRKVALRGDKVIALTAKEFSLLEYLMRNKGRVMSRPDIAEHVWDVNFDTGTNVVEVYVNILRKKIDKDFPDKLIHTRIGLGYVIQEA</sequence>
<keyword evidence="4 7" id="KW-0238">DNA-binding</keyword>
<feature type="DNA-binding region" description="OmpR/PhoB-type" evidence="7">
    <location>
        <begin position="129"/>
        <end position="227"/>
    </location>
</feature>
<evidence type="ECO:0000256" key="1">
    <source>
        <dbReference type="ARBA" id="ARBA00022553"/>
    </source>
</evidence>
<dbReference type="PANTHER" id="PTHR48111">
    <property type="entry name" value="REGULATOR OF RPOS"/>
    <property type="match status" value="1"/>
</dbReference>
<feature type="domain" description="OmpR/PhoB-type" evidence="9">
    <location>
        <begin position="129"/>
        <end position="227"/>
    </location>
</feature>
<organism evidence="10 11">
    <name type="scientific">Chryseosolibacter indicus</name>
    <dbReference type="NCBI Taxonomy" id="2782351"/>
    <lineage>
        <taxon>Bacteria</taxon>
        <taxon>Pseudomonadati</taxon>
        <taxon>Bacteroidota</taxon>
        <taxon>Cytophagia</taxon>
        <taxon>Cytophagales</taxon>
        <taxon>Chryseotaleaceae</taxon>
        <taxon>Chryseosolibacter</taxon>
    </lineage>
</organism>
<dbReference type="RefSeq" id="WP_254157250.1">
    <property type="nucleotide sequence ID" value="NZ_JAHESD010000088.1"/>
</dbReference>
<reference evidence="10 11" key="1">
    <citation type="submission" date="2021-05" db="EMBL/GenBank/DDBJ databases">
        <title>A Polyphasic approach of four new species of the genus Ohtaekwangia: Ohtaekwangia histidinii sp. nov., Ohtaekwangia cretensis sp. nov., Ohtaekwangia indiensis sp. nov., Ohtaekwangia reichenbachii sp. nov. from diverse environment.</title>
        <authorList>
            <person name="Octaviana S."/>
        </authorList>
    </citation>
    <scope>NUCLEOTIDE SEQUENCE [LARGE SCALE GENOMIC DNA]</scope>
    <source>
        <strain evidence="10 11">PWU20</strain>
    </source>
</reference>
<proteinExistence type="predicted"/>
<dbReference type="PANTHER" id="PTHR48111:SF22">
    <property type="entry name" value="REGULATOR OF RPOS"/>
    <property type="match status" value="1"/>
</dbReference>
<name>A0ABS5VZA0_9BACT</name>
<accession>A0ABS5VZA0</accession>
<dbReference type="SMART" id="SM00862">
    <property type="entry name" value="Trans_reg_C"/>
    <property type="match status" value="1"/>
</dbReference>
<evidence type="ECO:0000256" key="5">
    <source>
        <dbReference type="ARBA" id="ARBA00023163"/>
    </source>
</evidence>
<dbReference type="SMART" id="SM00448">
    <property type="entry name" value="REC"/>
    <property type="match status" value="1"/>
</dbReference>
<evidence type="ECO:0000256" key="4">
    <source>
        <dbReference type="ARBA" id="ARBA00023125"/>
    </source>
</evidence>
<dbReference type="SUPFAM" id="SSF52172">
    <property type="entry name" value="CheY-like"/>
    <property type="match status" value="1"/>
</dbReference>
<keyword evidence="5" id="KW-0804">Transcription</keyword>
<dbReference type="InterPro" id="IPR039420">
    <property type="entry name" value="WalR-like"/>
</dbReference>
<keyword evidence="1 6" id="KW-0597">Phosphoprotein</keyword>
<dbReference type="InterPro" id="IPR011006">
    <property type="entry name" value="CheY-like_superfamily"/>
</dbReference>
<dbReference type="CDD" id="cd00383">
    <property type="entry name" value="trans_reg_C"/>
    <property type="match status" value="1"/>
</dbReference>
<evidence type="ECO:0000259" key="8">
    <source>
        <dbReference type="PROSITE" id="PS50110"/>
    </source>
</evidence>
<dbReference type="Proteomes" id="UP000772618">
    <property type="component" value="Unassembled WGS sequence"/>
</dbReference>
<dbReference type="Pfam" id="PF00072">
    <property type="entry name" value="Response_reg"/>
    <property type="match status" value="1"/>
</dbReference>
<dbReference type="Gene3D" id="3.40.50.2300">
    <property type="match status" value="1"/>
</dbReference>
<feature type="domain" description="Response regulatory" evidence="8">
    <location>
        <begin position="2"/>
        <end position="116"/>
    </location>
</feature>
<keyword evidence="11" id="KW-1185">Reference proteome</keyword>
<dbReference type="InterPro" id="IPR001789">
    <property type="entry name" value="Sig_transdc_resp-reg_receiver"/>
</dbReference>
<evidence type="ECO:0000256" key="7">
    <source>
        <dbReference type="PROSITE-ProRule" id="PRU01091"/>
    </source>
</evidence>
<keyword evidence="2" id="KW-0902">Two-component regulatory system</keyword>
<protein>
    <submittedName>
        <fullName evidence="10">Response regulator transcription factor</fullName>
    </submittedName>
</protein>
<evidence type="ECO:0000256" key="6">
    <source>
        <dbReference type="PROSITE-ProRule" id="PRU00169"/>
    </source>
</evidence>
<evidence type="ECO:0000313" key="10">
    <source>
        <dbReference type="EMBL" id="MBT1706177.1"/>
    </source>
</evidence>
<dbReference type="EMBL" id="JAHESD010000088">
    <property type="protein sequence ID" value="MBT1706177.1"/>
    <property type="molecule type" value="Genomic_DNA"/>
</dbReference>
<comment type="caution">
    <text evidence="10">The sequence shown here is derived from an EMBL/GenBank/DDBJ whole genome shotgun (WGS) entry which is preliminary data.</text>
</comment>
<evidence type="ECO:0000313" key="11">
    <source>
        <dbReference type="Proteomes" id="UP000772618"/>
    </source>
</evidence>
<dbReference type="Gene3D" id="1.10.10.10">
    <property type="entry name" value="Winged helix-like DNA-binding domain superfamily/Winged helix DNA-binding domain"/>
    <property type="match status" value="1"/>
</dbReference>
<evidence type="ECO:0000256" key="3">
    <source>
        <dbReference type="ARBA" id="ARBA00023015"/>
    </source>
</evidence>
<dbReference type="PROSITE" id="PS51755">
    <property type="entry name" value="OMPR_PHOB"/>
    <property type="match status" value="1"/>
</dbReference>
<dbReference type="InterPro" id="IPR036388">
    <property type="entry name" value="WH-like_DNA-bd_sf"/>
</dbReference>
<dbReference type="Pfam" id="PF00486">
    <property type="entry name" value="Trans_reg_C"/>
    <property type="match status" value="1"/>
</dbReference>
<dbReference type="Gene3D" id="6.10.250.690">
    <property type="match status" value="1"/>
</dbReference>
<keyword evidence="3" id="KW-0805">Transcription regulation</keyword>